<sequence length="82" mass="9477">TFTCTYQSQRHFPLESTFFLLSGSILMSFSRKDFRLAVYPPLAQNALQYSYDVPTMLCGIQYTEATSWGYRKIPYANRDQSG</sequence>
<evidence type="ECO:0000313" key="1">
    <source>
        <dbReference type="EMBL" id="GBO40410.1"/>
    </source>
</evidence>
<dbReference type="EMBL" id="BGPR01065640">
    <property type="protein sequence ID" value="GBO40410.1"/>
    <property type="molecule type" value="Genomic_DNA"/>
</dbReference>
<dbReference type="Proteomes" id="UP000499080">
    <property type="component" value="Unassembled WGS sequence"/>
</dbReference>
<organism evidence="1 2">
    <name type="scientific">Araneus ventricosus</name>
    <name type="common">Orbweaver spider</name>
    <name type="synonym">Epeira ventricosa</name>
    <dbReference type="NCBI Taxonomy" id="182803"/>
    <lineage>
        <taxon>Eukaryota</taxon>
        <taxon>Metazoa</taxon>
        <taxon>Ecdysozoa</taxon>
        <taxon>Arthropoda</taxon>
        <taxon>Chelicerata</taxon>
        <taxon>Arachnida</taxon>
        <taxon>Araneae</taxon>
        <taxon>Araneomorphae</taxon>
        <taxon>Entelegynae</taxon>
        <taxon>Araneoidea</taxon>
        <taxon>Araneidae</taxon>
        <taxon>Araneus</taxon>
    </lineage>
</organism>
<reference evidence="1 2" key="1">
    <citation type="journal article" date="2019" name="Sci. Rep.">
        <title>Orb-weaving spider Araneus ventricosus genome elucidates the spidroin gene catalogue.</title>
        <authorList>
            <person name="Kono N."/>
            <person name="Nakamura H."/>
            <person name="Ohtoshi R."/>
            <person name="Moran D.A.P."/>
            <person name="Shinohara A."/>
            <person name="Yoshida Y."/>
            <person name="Fujiwara M."/>
            <person name="Mori M."/>
            <person name="Tomita M."/>
            <person name="Arakawa K."/>
        </authorList>
    </citation>
    <scope>NUCLEOTIDE SEQUENCE [LARGE SCALE GENOMIC DNA]</scope>
</reference>
<comment type="caution">
    <text evidence="1">The sequence shown here is derived from an EMBL/GenBank/DDBJ whole genome shotgun (WGS) entry which is preliminary data.</text>
</comment>
<evidence type="ECO:0000313" key="2">
    <source>
        <dbReference type="Proteomes" id="UP000499080"/>
    </source>
</evidence>
<feature type="non-terminal residue" evidence="1">
    <location>
        <position position="1"/>
    </location>
</feature>
<dbReference type="AlphaFoldDB" id="A0A4Y2WVC7"/>
<proteinExistence type="predicted"/>
<keyword evidence="2" id="KW-1185">Reference proteome</keyword>
<name>A0A4Y2WVC7_ARAVE</name>
<protein>
    <submittedName>
        <fullName evidence="1">Uncharacterized protein</fullName>
    </submittedName>
</protein>
<accession>A0A4Y2WVC7</accession>
<gene>
    <name evidence="1" type="ORF">AVEN_244965_1</name>
</gene>